<dbReference type="EMBL" id="CDNC01000008">
    <property type="protein sequence ID" value="CEM61214.1"/>
    <property type="molecule type" value="Genomic_DNA"/>
</dbReference>
<dbReference type="GO" id="GO:0005886">
    <property type="term" value="C:plasma membrane"/>
    <property type="evidence" value="ECO:0007669"/>
    <property type="project" value="UniProtKB-SubCell"/>
</dbReference>
<accession>A0A0B7GRH0</accession>
<feature type="transmembrane region" description="Helical" evidence="7">
    <location>
        <begin position="748"/>
        <end position="768"/>
    </location>
</feature>
<evidence type="ECO:0000256" key="6">
    <source>
        <dbReference type="ARBA" id="ARBA00038076"/>
    </source>
</evidence>
<evidence type="ECO:0000259" key="8">
    <source>
        <dbReference type="Pfam" id="PF02687"/>
    </source>
</evidence>
<comment type="subcellular location">
    <subcellularLocation>
        <location evidence="1">Cell membrane</location>
        <topology evidence="1">Multi-pass membrane protein</topology>
    </subcellularLocation>
</comment>
<gene>
    <name evidence="9" type="ORF">TPHV1_160015</name>
</gene>
<evidence type="ECO:0000256" key="2">
    <source>
        <dbReference type="ARBA" id="ARBA00022475"/>
    </source>
</evidence>
<feature type="transmembrane region" description="Helical" evidence="7">
    <location>
        <begin position="334"/>
        <end position="356"/>
    </location>
</feature>
<dbReference type="GO" id="GO:0022857">
    <property type="term" value="F:transmembrane transporter activity"/>
    <property type="evidence" value="ECO:0007669"/>
    <property type="project" value="TreeGrafter"/>
</dbReference>
<dbReference type="InterPro" id="IPR050250">
    <property type="entry name" value="Macrolide_Exporter_MacB"/>
</dbReference>
<keyword evidence="10" id="KW-1185">Reference proteome</keyword>
<dbReference type="Proteomes" id="UP000042527">
    <property type="component" value="Unassembled WGS sequence"/>
</dbReference>
<dbReference type="InterPro" id="IPR003838">
    <property type="entry name" value="ABC3_permease_C"/>
</dbReference>
<feature type="transmembrane region" description="Helical" evidence="7">
    <location>
        <begin position="20"/>
        <end position="44"/>
    </location>
</feature>
<feature type="domain" description="ABC3 transporter permease C-terminal" evidence="8">
    <location>
        <begin position="286"/>
        <end position="407"/>
    </location>
</feature>
<dbReference type="OrthoDB" id="9793166at2"/>
<dbReference type="GeneID" id="57752603"/>
<evidence type="ECO:0000256" key="7">
    <source>
        <dbReference type="SAM" id="Phobius"/>
    </source>
</evidence>
<evidence type="ECO:0000256" key="1">
    <source>
        <dbReference type="ARBA" id="ARBA00004651"/>
    </source>
</evidence>
<comment type="similarity">
    <text evidence="6">Belongs to the ABC-4 integral membrane protein family.</text>
</comment>
<sequence>MSIIREYTANYIKANKKNRLPLFLSIMISVVLINAYVFFIYSVFIDELIRIKKFMSWDGQSYAVPISKVPIVEQNQHVKSVALQQLSLTGKGDSVAGFVLMESGDVRFWQTIENKQMLLSGRFPERDNEIIFNKMFFKQNPQYKIGDEIEFKLGERFYNGEEILASDNFISGETFVQKSKRVFKITGIFSEMPGVPASAVCGMYCFNPEKLNPDETVCINIYLNSKINAYKKLFDISENLGFQKNKDGTYKIFINESLLSFYGIKNPQSKGLSYLQKSILKSLCGLIILASFFIYLIYNVFEVWSNKRIKQIGMLKSIGVSKLQVFESIMLESIYIGALPILCGSLIGLIFNKMLFASINKYSTRDGVYFPQYHFGVIPFIAVIVFSFITVLIASLIPARRLSKMNIIDSLKGNIEKTKSFKKRILKNNDWKGEMRKNNFRTFRGTSNAIFISYILLFALLTMITIYVVEGDFNYYRSSDEIKVTYCLVDNDDQFDCSAKAVFKPLTELREISSFYYYLNFEAWFKCSDKMLSDTFKKESWFELKHNGRYFLNLNPEERRLTLEIYGIDDVNFKKLLEAEGEDVNSYYQKNSYKAILVNKIQKDLRIPYRNSEFIPFLNSDITKIDCYLSNKLTGDKTEIKIGKLIFDTDKIETKIPVYSVLLLMPIEKAQALRKAQIKYDKENNEFFQDGEVYRFCLRTDEKNVLQLRNEIDEIIKPQLRGRNEYWTTDIIQEKVFAEIGAHFLNTVFLSFMLLVLFAGCINSYSTIKTNLNMRRREFAILRSVGADGKTIEGIFFDEAKYFIISPLLKALPVCVIIAALVILRFDIIFVGNFIAHFNWLFFFFYVLCLACTVLVLYLSAIKEIKTAGMIENLY</sequence>
<reference evidence="10" key="1">
    <citation type="submission" date="2015-01" db="EMBL/GenBank/DDBJ databases">
        <authorList>
            <person name="Manzoor Shahid"/>
            <person name="Zubair Saima"/>
        </authorList>
    </citation>
    <scope>NUCLEOTIDE SEQUENCE [LARGE SCALE GENOMIC DNA]</scope>
    <source>
        <strain evidence="10">V1</strain>
    </source>
</reference>
<organism evidence="9 10">
    <name type="scientific">Treponema phagedenis</name>
    <dbReference type="NCBI Taxonomy" id="162"/>
    <lineage>
        <taxon>Bacteria</taxon>
        <taxon>Pseudomonadati</taxon>
        <taxon>Spirochaetota</taxon>
        <taxon>Spirochaetia</taxon>
        <taxon>Spirochaetales</taxon>
        <taxon>Treponemataceae</taxon>
        <taxon>Treponema</taxon>
    </lineage>
</organism>
<dbReference type="RefSeq" id="WP_024752371.1">
    <property type="nucleotide sequence ID" value="NZ_CDNC01000008.1"/>
</dbReference>
<dbReference type="AlphaFoldDB" id="A0A0B7GRH0"/>
<dbReference type="PANTHER" id="PTHR30572">
    <property type="entry name" value="MEMBRANE COMPONENT OF TRANSPORTER-RELATED"/>
    <property type="match status" value="1"/>
</dbReference>
<keyword evidence="3 7" id="KW-0812">Transmembrane</keyword>
<evidence type="ECO:0000256" key="5">
    <source>
        <dbReference type="ARBA" id="ARBA00023136"/>
    </source>
</evidence>
<keyword evidence="5 7" id="KW-0472">Membrane</keyword>
<feature type="transmembrane region" description="Helical" evidence="7">
    <location>
        <begin position="279"/>
        <end position="301"/>
    </location>
</feature>
<feature type="transmembrane region" description="Helical" evidence="7">
    <location>
        <begin position="841"/>
        <end position="861"/>
    </location>
</feature>
<feature type="domain" description="ABC3 transporter permease C-terminal" evidence="8">
    <location>
        <begin position="751"/>
        <end position="863"/>
    </location>
</feature>
<keyword evidence="2" id="KW-1003">Cell membrane</keyword>
<keyword evidence="4 7" id="KW-1133">Transmembrane helix</keyword>
<dbReference type="PANTHER" id="PTHR30572:SF4">
    <property type="entry name" value="ABC TRANSPORTER PERMEASE YTRF"/>
    <property type="match status" value="1"/>
</dbReference>
<dbReference type="Pfam" id="PF02687">
    <property type="entry name" value="FtsX"/>
    <property type="match status" value="2"/>
</dbReference>
<proteinExistence type="inferred from homology"/>
<evidence type="ECO:0000313" key="9">
    <source>
        <dbReference type="EMBL" id="CEM61214.1"/>
    </source>
</evidence>
<evidence type="ECO:0000256" key="4">
    <source>
        <dbReference type="ARBA" id="ARBA00022989"/>
    </source>
</evidence>
<feature type="transmembrane region" description="Helical" evidence="7">
    <location>
        <begin position="376"/>
        <end position="397"/>
    </location>
</feature>
<feature type="transmembrane region" description="Helical" evidence="7">
    <location>
        <begin position="449"/>
        <end position="469"/>
    </location>
</feature>
<protein>
    <recommendedName>
        <fullName evidence="8">ABC3 transporter permease C-terminal domain-containing protein</fullName>
    </recommendedName>
</protein>
<feature type="transmembrane region" description="Helical" evidence="7">
    <location>
        <begin position="811"/>
        <end position="835"/>
    </location>
</feature>
<evidence type="ECO:0000256" key="3">
    <source>
        <dbReference type="ARBA" id="ARBA00022692"/>
    </source>
</evidence>
<name>A0A0B7GRH0_TREPH</name>
<evidence type="ECO:0000313" key="10">
    <source>
        <dbReference type="Proteomes" id="UP000042527"/>
    </source>
</evidence>